<dbReference type="EnsemblPlants" id="evm.model.01.1668">
    <property type="protein sequence ID" value="cds.evm.model.01.1668"/>
    <property type="gene ID" value="evm.TU.01.1668"/>
</dbReference>
<evidence type="ECO:0000256" key="1">
    <source>
        <dbReference type="SAM" id="MobiDB-lite"/>
    </source>
</evidence>
<keyword evidence="3" id="KW-1185">Reference proteome</keyword>
<dbReference type="Proteomes" id="UP000596661">
    <property type="component" value="Chromosome 1"/>
</dbReference>
<proteinExistence type="predicted"/>
<protein>
    <submittedName>
        <fullName evidence="2">Uncharacterized protein</fullName>
    </submittedName>
</protein>
<reference evidence="2" key="2">
    <citation type="submission" date="2021-03" db="UniProtKB">
        <authorList>
            <consortium name="EnsemblPlants"/>
        </authorList>
    </citation>
    <scope>IDENTIFICATION</scope>
</reference>
<sequence>MDLDFEDVLCSPSGSSKQTKKRTTSSKTASGSNLEPLKRVKKSANKKRALTQLTIDLEKTPDTSSIPAAVSYGEQALGPVHQVKFSVSQLEMAFLEPSYPYPPLQASLLSFVAQQRGLQNINQLNTELHKSNDQRKFWLGNGMTLSLRFLG</sequence>
<accession>A0A803NI14</accession>
<evidence type="ECO:0000313" key="3">
    <source>
        <dbReference type="Proteomes" id="UP000596661"/>
    </source>
</evidence>
<organism evidence="2 3">
    <name type="scientific">Cannabis sativa</name>
    <name type="common">Hemp</name>
    <name type="synonym">Marijuana</name>
    <dbReference type="NCBI Taxonomy" id="3483"/>
    <lineage>
        <taxon>Eukaryota</taxon>
        <taxon>Viridiplantae</taxon>
        <taxon>Streptophyta</taxon>
        <taxon>Embryophyta</taxon>
        <taxon>Tracheophyta</taxon>
        <taxon>Spermatophyta</taxon>
        <taxon>Magnoliopsida</taxon>
        <taxon>eudicotyledons</taxon>
        <taxon>Gunneridae</taxon>
        <taxon>Pentapetalae</taxon>
        <taxon>rosids</taxon>
        <taxon>fabids</taxon>
        <taxon>Rosales</taxon>
        <taxon>Cannabaceae</taxon>
        <taxon>Cannabis</taxon>
    </lineage>
</organism>
<dbReference type="EMBL" id="UZAU01000042">
    <property type="status" value="NOT_ANNOTATED_CDS"/>
    <property type="molecule type" value="Genomic_DNA"/>
</dbReference>
<name>A0A803NI14_CANSA</name>
<dbReference type="AlphaFoldDB" id="A0A803NI14"/>
<reference evidence="2" key="1">
    <citation type="submission" date="2018-11" db="EMBL/GenBank/DDBJ databases">
        <authorList>
            <person name="Grassa J C."/>
        </authorList>
    </citation>
    <scope>NUCLEOTIDE SEQUENCE [LARGE SCALE GENOMIC DNA]</scope>
</reference>
<evidence type="ECO:0000313" key="2">
    <source>
        <dbReference type="EnsemblPlants" id="cds.evm.model.01.1668"/>
    </source>
</evidence>
<feature type="region of interest" description="Disordered" evidence="1">
    <location>
        <begin position="1"/>
        <end position="45"/>
    </location>
</feature>
<dbReference type="Gramene" id="evm.model.01.1668">
    <property type="protein sequence ID" value="cds.evm.model.01.1668"/>
    <property type="gene ID" value="evm.TU.01.1668"/>
</dbReference>